<keyword evidence="5 11" id="KW-0500">Molybdenum</keyword>
<comment type="cofactor">
    <cofactor evidence="1 11">
        <name>Mg(2+)</name>
        <dbReference type="ChEBI" id="CHEBI:18420"/>
    </cofactor>
</comment>
<dbReference type="Pfam" id="PF00994">
    <property type="entry name" value="MoCF_biosynth"/>
    <property type="match status" value="1"/>
</dbReference>
<dbReference type="FunFam" id="3.40.980.10:FF:000004">
    <property type="entry name" value="Molybdopterin molybdenumtransferase"/>
    <property type="match status" value="1"/>
</dbReference>
<comment type="catalytic activity">
    <reaction evidence="10">
        <text>adenylyl-molybdopterin + molybdate = Mo-molybdopterin + AMP + H(+)</text>
        <dbReference type="Rhea" id="RHEA:35047"/>
        <dbReference type="ChEBI" id="CHEBI:15378"/>
        <dbReference type="ChEBI" id="CHEBI:36264"/>
        <dbReference type="ChEBI" id="CHEBI:62727"/>
        <dbReference type="ChEBI" id="CHEBI:71302"/>
        <dbReference type="ChEBI" id="CHEBI:456215"/>
        <dbReference type="EC" id="2.10.1.1"/>
    </reaction>
</comment>
<gene>
    <name evidence="13" type="ORF">G3I18_22395</name>
</gene>
<comment type="function">
    <text evidence="2 11">Catalyzes the insertion of molybdate into adenylated molybdopterin with the concomitant release of AMP.</text>
</comment>
<dbReference type="RefSeq" id="WP_163090115.1">
    <property type="nucleotide sequence ID" value="NZ_JAAGNA010000774.1"/>
</dbReference>
<dbReference type="CDD" id="cd00887">
    <property type="entry name" value="MoeA"/>
    <property type="match status" value="1"/>
</dbReference>
<dbReference type="NCBIfam" id="TIGR00177">
    <property type="entry name" value="molyb_syn"/>
    <property type="match status" value="1"/>
</dbReference>
<evidence type="ECO:0000256" key="8">
    <source>
        <dbReference type="ARBA" id="ARBA00022842"/>
    </source>
</evidence>
<keyword evidence="14" id="KW-1185">Reference proteome</keyword>
<evidence type="ECO:0000313" key="13">
    <source>
        <dbReference type="EMBL" id="NEC51290.1"/>
    </source>
</evidence>
<name>A0A9X5HDZ3_9ACTN</name>
<sequence>AGDRVLEAGTVLGPPQISLLAAVGRGTVRVRPRPRVVVLSTGSELVQPDEPLRPGQIYDSNSFALTAAARDAGAIAYRVGAVADDAETLRDTIEDQLVRADLMVTSGGVSVGAYDVVKEALSHAGDEDEPGSGVEFRRLAMQPGKPQGFGSIGPDHTPLLALPGNPVSSYVSFELFVRPAIRTLMGLKDVHRPRVRAELRAEKALTSPKGRRQFLRGRYADGVVTPVGGAGSHLVAALAQANALVVVPEDVEDVAPGTEVEVVLLG</sequence>
<dbReference type="InterPro" id="IPR038987">
    <property type="entry name" value="MoeA-like"/>
</dbReference>
<accession>A0A9X5HDZ3</accession>
<feature type="domain" description="MoaB/Mog" evidence="12">
    <location>
        <begin position="37"/>
        <end position="183"/>
    </location>
</feature>
<evidence type="ECO:0000256" key="3">
    <source>
        <dbReference type="ARBA" id="ARBA00005046"/>
    </source>
</evidence>
<keyword evidence="9 11" id="KW-0501">Molybdenum cofactor biosynthesis</keyword>
<dbReference type="AlphaFoldDB" id="A0A9X5HDZ3"/>
<dbReference type="Gene3D" id="3.90.105.10">
    <property type="entry name" value="Molybdopterin biosynthesis moea protein, domain 2"/>
    <property type="match status" value="1"/>
</dbReference>
<dbReference type="SUPFAM" id="SSF53218">
    <property type="entry name" value="Molybdenum cofactor biosynthesis proteins"/>
    <property type="match status" value="1"/>
</dbReference>
<dbReference type="EC" id="2.10.1.1" evidence="11"/>
<evidence type="ECO:0000256" key="6">
    <source>
        <dbReference type="ARBA" id="ARBA00022679"/>
    </source>
</evidence>
<dbReference type="EMBL" id="JAAGNA010000774">
    <property type="protein sequence ID" value="NEC51290.1"/>
    <property type="molecule type" value="Genomic_DNA"/>
</dbReference>
<evidence type="ECO:0000256" key="11">
    <source>
        <dbReference type="RuleBase" id="RU365090"/>
    </source>
</evidence>
<dbReference type="GO" id="GO:0005829">
    <property type="term" value="C:cytosol"/>
    <property type="evidence" value="ECO:0007669"/>
    <property type="project" value="TreeGrafter"/>
</dbReference>
<dbReference type="SUPFAM" id="SSF63867">
    <property type="entry name" value="MoeA C-terminal domain-like"/>
    <property type="match status" value="1"/>
</dbReference>
<evidence type="ECO:0000256" key="4">
    <source>
        <dbReference type="ARBA" id="ARBA00010763"/>
    </source>
</evidence>
<organism evidence="13 14">
    <name type="scientific">Actinospica acidiphila</name>
    <dbReference type="NCBI Taxonomy" id="304899"/>
    <lineage>
        <taxon>Bacteria</taxon>
        <taxon>Bacillati</taxon>
        <taxon>Actinomycetota</taxon>
        <taxon>Actinomycetes</taxon>
        <taxon>Catenulisporales</taxon>
        <taxon>Actinospicaceae</taxon>
        <taxon>Actinospica</taxon>
    </lineage>
</organism>
<dbReference type="InterPro" id="IPR036425">
    <property type="entry name" value="MoaB/Mog-like_dom_sf"/>
</dbReference>
<evidence type="ECO:0000256" key="5">
    <source>
        <dbReference type="ARBA" id="ARBA00022505"/>
    </source>
</evidence>
<evidence type="ECO:0000256" key="2">
    <source>
        <dbReference type="ARBA" id="ARBA00002901"/>
    </source>
</evidence>
<dbReference type="InterPro" id="IPR005111">
    <property type="entry name" value="MoeA_C_domain_IV"/>
</dbReference>
<dbReference type="InterPro" id="IPR036135">
    <property type="entry name" value="MoeA_linker/N_sf"/>
</dbReference>
<comment type="similarity">
    <text evidence="4 11">Belongs to the MoeA family.</text>
</comment>
<comment type="pathway">
    <text evidence="3 11">Cofactor biosynthesis; molybdopterin biosynthesis.</text>
</comment>
<dbReference type="GO" id="GO:0006777">
    <property type="term" value="P:Mo-molybdopterin cofactor biosynthetic process"/>
    <property type="evidence" value="ECO:0007669"/>
    <property type="project" value="UniProtKB-UniRule"/>
</dbReference>
<evidence type="ECO:0000256" key="1">
    <source>
        <dbReference type="ARBA" id="ARBA00001946"/>
    </source>
</evidence>
<dbReference type="Pfam" id="PF03454">
    <property type="entry name" value="MoeA_C"/>
    <property type="match status" value="1"/>
</dbReference>
<evidence type="ECO:0000256" key="7">
    <source>
        <dbReference type="ARBA" id="ARBA00022723"/>
    </source>
</evidence>
<protein>
    <recommendedName>
        <fullName evidence="11">Molybdopterin molybdenumtransferase</fullName>
        <ecNumber evidence="11">2.10.1.1</ecNumber>
    </recommendedName>
</protein>
<dbReference type="GO" id="GO:0061599">
    <property type="term" value="F:molybdopterin molybdotransferase activity"/>
    <property type="evidence" value="ECO:0007669"/>
    <property type="project" value="UniProtKB-UniRule"/>
</dbReference>
<feature type="non-terminal residue" evidence="13">
    <location>
        <position position="1"/>
    </location>
</feature>
<evidence type="ECO:0000313" key="14">
    <source>
        <dbReference type="Proteomes" id="UP000471745"/>
    </source>
</evidence>
<evidence type="ECO:0000256" key="9">
    <source>
        <dbReference type="ARBA" id="ARBA00023150"/>
    </source>
</evidence>
<dbReference type="SMART" id="SM00852">
    <property type="entry name" value="MoCF_biosynth"/>
    <property type="match status" value="1"/>
</dbReference>
<proteinExistence type="inferred from homology"/>
<keyword evidence="8 11" id="KW-0460">Magnesium</keyword>
<keyword evidence="7 11" id="KW-0479">Metal-binding</keyword>
<dbReference type="Proteomes" id="UP000471745">
    <property type="component" value="Unassembled WGS sequence"/>
</dbReference>
<dbReference type="InterPro" id="IPR001453">
    <property type="entry name" value="MoaB/Mog_dom"/>
</dbReference>
<dbReference type="InterPro" id="IPR036688">
    <property type="entry name" value="MoeA_C_domain_IV_sf"/>
</dbReference>
<evidence type="ECO:0000256" key="10">
    <source>
        <dbReference type="ARBA" id="ARBA00047317"/>
    </source>
</evidence>
<reference evidence="13 14" key="1">
    <citation type="submission" date="2020-01" db="EMBL/GenBank/DDBJ databases">
        <title>Insect and environment-associated Actinomycetes.</title>
        <authorList>
            <person name="Currrie C."/>
            <person name="Chevrette M."/>
            <person name="Carlson C."/>
            <person name="Stubbendieck R."/>
            <person name="Wendt-Pienkowski E."/>
        </authorList>
    </citation>
    <scope>NUCLEOTIDE SEQUENCE [LARGE SCALE GENOMIC DNA]</scope>
    <source>
        <strain evidence="13 14">SID8189</strain>
    </source>
</reference>
<evidence type="ECO:0000259" key="12">
    <source>
        <dbReference type="SMART" id="SM00852"/>
    </source>
</evidence>
<dbReference type="Gene3D" id="3.40.980.10">
    <property type="entry name" value="MoaB/Mog-like domain"/>
    <property type="match status" value="1"/>
</dbReference>
<keyword evidence="6 11" id="KW-0808">Transferase</keyword>
<dbReference type="PANTHER" id="PTHR10192">
    <property type="entry name" value="MOLYBDOPTERIN BIOSYNTHESIS PROTEIN"/>
    <property type="match status" value="1"/>
</dbReference>
<dbReference type="PANTHER" id="PTHR10192:SF5">
    <property type="entry name" value="GEPHYRIN"/>
    <property type="match status" value="1"/>
</dbReference>
<dbReference type="NCBIfam" id="NF045515">
    <property type="entry name" value="Glp_gephyrin"/>
    <property type="match status" value="1"/>
</dbReference>
<dbReference type="Gene3D" id="2.40.340.10">
    <property type="entry name" value="MoeA, C-terminal, domain IV"/>
    <property type="match status" value="1"/>
</dbReference>
<dbReference type="GO" id="GO:0046872">
    <property type="term" value="F:metal ion binding"/>
    <property type="evidence" value="ECO:0007669"/>
    <property type="project" value="UniProtKB-UniRule"/>
</dbReference>
<dbReference type="SUPFAM" id="SSF63882">
    <property type="entry name" value="MoeA N-terminal region -like"/>
    <property type="match status" value="1"/>
</dbReference>
<comment type="caution">
    <text evidence="13">The sequence shown here is derived from an EMBL/GenBank/DDBJ whole genome shotgun (WGS) entry which is preliminary data.</text>
</comment>